<reference evidence="3 4" key="1">
    <citation type="submission" date="2022-06" db="EMBL/GenBank/DDBJ databases">
        <title>Isolation of gut microbiota from human fecal samples.</title>
        <authorList>
            <person name="Pamer E.G."/>
            <person name="Barat B."/>
            <person name="Waligurski E."/>
            <person name="Medina S."/>
            <person name="Paddock L."/>
            <person name="Mostad J."/>
        </authorList>
    </citation>
    <scope>NUCLEOTIDE SEQUENCE [LARGE SCALE GENOMIC DNA]</scope>
    <source>
        <strain evidence="3 4">DFI.1.1</strain>
    </source>
</reference>
<dbReference type="InterPro" id="IPR036709">
    <property type="entry name" value="Autotransporte_beta_dom_sf"/>
</dbReference>
<dbReference type="Pfam" id="PF03797">
    <property type="entry name" value="Autotransporter"/>
    <property type="match status" value="1"/>
</dbReference>
<dbReference type="InterPro" id="IPR006315">
    <property type="entry name" value="OM_autotransptr_brl_dom"/>
</dbReference>
<dbReference type="PRINTS" id="PR01484">
    <property type="entry name" value="PRTACTNFAMLY"/>
</dbReference>
<sequence>MKTEKRNVLRACILTMLLAMPVAASYASSPLWTEGEEISGEYTLPPWRYGVTVDKNEEIVKATGDVKINNNDTSNSWPIIGASGQEHKSFTLDMDGHTLTAGEYGFFVNFSGGNNNKVTITNADNIVSNFHKVSSIFSWGTGQKISLDAKNNIEFNKVENNNDYSPLFIRDKDSVLSLSAGKDVVVTNGSMSFILELKAEGTANIHANHDVILNQEYGQASKYGKNQMIHLENQSQLNISANHDIRFNNKGVNRVVFGTNKAGINFKAGNDIIYDNQKEEANPVHILEAESKASIEAGHDIILKDAQSVKMFDLKGASSVNVVAGNDISVSTKDGQVVSLIDADESSTANITSNRNMTLDIGVAAPVVHAKGQVNLKAGNNMTLSTTGADGRDLKIANLYADGDKAVITAEATEGTLTISNNGAAGIYADNGGKITLGGKVVMDTGDGAVVIDGGAISFTGPSLTLTSSDVGLDADAGTITLDGAADVEAVDGAIAQNGGTILVKGPLTVRTTDTSLVAYRDKSSITVEGEAVLNGLDGVIAENGGTVLFNGPLTLNSTATGLTADEGSITVGGDAVLDTADGVIAEYGGTVVFNGPLTLHSTATGLTADGSNITVGGDAVLDTADGVVAFNEGTILFEGPLTLKSSAVGLTADGSTITVDGAAALNGADGAVADNEGTILFSGPLTIRSTGMALQAVDGGVIDASTADTAKYIEGNIVAEDGTISLDLNKAGSYLTGTTNVFDTALSRAAYGYQSAGDGSDDSTGLNLTLGTGTVWNVTGDSSLTNLTNNGTVNMSDSSRTGQQLTVKNLAGEGTLAMDLDWLSNQGAKSATANSDYLTVTDSATGTQALVSNSSAMNLDKMGADDRLYVATLNNSDAVLTSSITQQNVISGHLYDYVIGLSHETTGDTTDWFFSATDKVESNVVPAAKVQNRALFDMATTMDTLNKRLGEARYAEGEDAGIWARLTYRHLGRDSYDGHGNRFELGWDTVKPGDDDSTLRQGLSFNYLNNRTSFDTGNGKYKGYTGSFYRTWLGQTGHYLDVVARIGRLNGEGTTRLINGDESKSSFGSWYQQASVEWGRKKALRDSWYIESQSQLQYTHLNGTDYRTNDGIKQNFDSVHSLIGRLGFRLGKDLDANKSWYFKADIFHEFAGNRTFDLTSLDGSERLRYDKTNHDTWYDIGAGLAADLSHDRSLWLEFERTFNGSYGKDWELNGGMTWRFH</sequence>
<evidence type="ECO:0000313" key="3">
    <source>
        <dbReference type="EMBL" id="MCQ5342605.1"/>
    </source>
</evidence>
<dbReference type="InterPro" id="IPR012332">
    <property type="entry name" value="Autotransporter_pectin_lyase_C"/>
</dbReference>
<dbReference type="EMBL" id="JANGEW010000010">
    <property type="protein sequence ID" value="MCQ5342605.1"/>
    <property type="molecule type" value="Genomic_DNA"/>
</dbReference>
<evidence type="ECO:0000256" key="1">
    <source>
        <dbReference type="SAM" id="SignalP"/>
    </source>
</evidence>
<dbReference type="InterPro" id="IPR005546">
    <property type="entry name" value="Autotransporte_beta"/>
</dbReference>
<dbReference type="Gene3D" id="2.40.128.130">
    <property type="entry name" value="Autotransporter beta-domain"/>
    <property type="match status" value="1"/>
</dbReference>
<dbReference type="InterPro" id="IPR003991">
    <property type="entry name" value="Pertactin_virulence_factor"/>
</dbReference>
<dbReference type="SMART" id="SM00869">
    <property type="entry name" value="Autotransporter"/>
    <property type="match status" value="1"/>
</dbReference>
<proteinExistence type="predicted"/>
<dbReference type="Gene3D" id="2.160.20.20">
    <property type="match status" value="1"/>
</dbReference>
<feature type="domain" description="Autotransporter" evidence="2">
    <location>
        <begin position="956"/>
        <end position="1221"/>
    </location>
</feature>
<dbReference type="RefSeq" id="WP_062412642.1">
    <property type="nucleotide sequence ID" value="NZ_JAJCIO010000008.1"/>
</dbReference>
<gene>
    <name evidence="3" type="ORF">NE675_06105</name>
</gene>
<dbReference type="InterPro" id="IPR011050">
    <property type="entry name" value="Pectin_lyase_fold/virulence"/>
</dbReference>
<name>A0ABT1STJ5_9FIRM</name>
<protein>
    <submittedName>
        <fullName evidence="3">Autotransporter outer membrane beta-barrel domain-containing protein</fullName>
    </submittedName>
</protein>
<keyword evidence="4" id="KW-1185">Reference proteome</keyword>
<dbReference type="SUPFAM" id="SSF103515">
    <property type="entry name" value="Autotransporter"/>
    <property type="match status" value="1"/>
</dbReference>
<feature type="signal peptide" evidence="1">
    <location>
        <begin position="1"/>
        <end position="27"/>
    </location>
</feature>
<accession>A0ABT1STJ5</accession>
<keyword evidence="1" id="KW-0732">Signal</keyword>
<dbReference type="Proteomes" id="UP001206692">
    <property type="component" value="Unassembled WGS sequence"/>
</dbReference>
<feature type="chain" id="PRO_5047018410" evidence="1">
    <location>
        <begin position="28"/>
        <end position="1222"/>
    </location>
</feature>
<dbReference type="NCBIfam" id="TIGR01414">
    <property type="entry name" value="autotrans_barl"/>
    <property type="match status" value="1"/>
</dbReference>
<comment type="caution">
    <text evidence="3">The sequence shown here is derived from an EMBL/GenBank/DDBJ whole genome shotgun (WGS) entry which is preliminary data.</text>
</comment>
<dbReference type="PROSITE" id="PS51208">
    <property type="entry name" value="AUTOTRANSPORTER"/>
    <property type="match status" value="1"/>
</dbReference>
<dbReference type="SUPFAM" id="SSF51126">
    <property type="entry name" value="Pectin lyase-like"/>
    <property type="match status" value="1"/>
</dbReference>
<evidence type="ECO:0000259" key="2">
    <source>
        <dbReference type="PROSITE" id="PS51208"/>
    </source>
</evidence>
<evidence type="ECO:0000313" key="4">
    <source>
        <dbReference type="Proteomes" id="UP001206692"/>
    </source>
</evidence>
<organism evidence="3 4">
    <name type="scientific">Megasphaera massiliensis</name>
    <dbReference type="NCBI Taxonomy" id="1232428"/>
    <lineage>
        <taxon>Bacteria</taxon>
        <taxon>Bacillati</taxon>
        <taxon>Bacillota</taxon>
        <taxon>Negativicutes</taxon>
        <taxon>Veillonellales</taxon>
        <taxon>Veillonellaceae</taxon>
        <taxon>Megasphaera</taxon>
    </lineage>
</organism>